<dbReference type="EMBL" id="DUFG01000004">
    <property type="protein sequence ID" value="HIH07847.1"/>
    <property type="molecule type" value="Genomic_DNA"/>
</dbReference>
<sequence length="73" mass="8448">MGKSYKIVVEKGFDGYLVAEVPEFPGCYTQAKTMKELMYNAKEAIELYLESEKELKRRPQKRFLGIKEVVINA</sequence>
<dbReference type="InterPro" id="IPR051404">
    <property type="entry name" value="TA_system_antitoxin"/>
</dbReference>
<dbReference type="PANTHER" id="PTHR34504">
    <property type="entry name" value="ANTITOXIN HICB"/>
    <property type="match status" value="1"/>
</dbReference>
<name>A0A7J4IVV2_9ARCH</name>
<dbReference type="PANTHER" id="PTHR34504:SF2">
    <property type="entry name" value="UPF0150 PROTEIN SSL0259"/>
    <property type="match status" value="1"/>
</dbReference>
<dbReference type="Gene3D" id="3.30.160.250">
    <property type="match status" value="1"/>
</dbReference>
<dbReference type="InterPro" id="IPR035069">
    <property type="entry name" value="TTHA1013/TTHA0281-like"/>
</dbReference>
<feature type="domain" description="HicB-like antitoxin of toxin-antitoxin system" evidence="1">
    <location>
        <begin position="5"/>
        <end position="54"/>
    </location>
</feature>
<dbReference type="Pfam" id="PF15919">
    <property type="entry name" value="HicB_lk_antitox"/>
    <property type="match status" value="1"/>
</dbReference>
<evidence type="ECO:0000313" key="2">
    <source>
        <dbReference type="EMBL" id="HIH07847.1"/>
    </source>
</evidence>
<reference evidence="3" key="1">
    <citation type="journal article" date="2020" name="bioRxiv">
        <title>A rank-normalized archaeal taxonomy based on genome phylogeny resolves widespread incomplete and uneven classifications.</title>
        <authorList>
            <person name="Rinke C."/>
            <person name="Chuvochina M."/>
            <person name="Mussig A.J."/>
            <person name="Chaumeil P.-A."/>
            <person name="Waite D.W."/>
            <person name="Whitman W.B."/>
            <person name="Parks D.H."/>
            <person name="Hugenholtz P."/>
        </authorList>
    </citation>
    <scope>NUCLEOTIDE SEQUENCE [LARGE SCALE GENOMIC DNA]</scope>
</reference>
<dbReference type="AlphaFoldDB" id="A0A7J4IVV2"/>
<evidence type="ECO:0000313" key="3">
    <source>
        <dbReference type="Proteomes" id="UP000577419"/>
    </source>
</evidence>
<organism evidence="2 3">
    <name type="scientific">Candidatus Iainarchaeum sp</name>
    <dbReference type="NCBI Taxonomy" id="3101447"/>
    <lineage>
        <taxon>Archaea</taxon>
        <taxon>Candidatus Iainarchaeota</taxon>
        <taxon>Candidatus Iainarchaeia</taxon>
        <taxon>Candidatus Iainarchaeales</taxon>
        <taxon>Candidatus Iainarchaeaceae</taxon>
        <taxon>Candidatus Iainarchaeum</taxon>
    </lineage>
</organism>
<proteinExistence type="predicted"/>
<dbReference type="SUPFAM" id="SSF143100">
    <property type="entry name" value="TTHA1013/TTHA0281-like"/>
    <property type="match status" value="1"/>
</dbReference>
<dbReference type="InterPro" id="IPR031807">
    <property type="entry name" value="HicB-like"/>
</dbReference>
<dbReference type="Proteomes" id="UP000577419">
    <property type="component" value="Unassembled WGS sequence"/>
</dbReference>
<comment type="caution">
    <text evidence="2">The sequence shown here is derived from an EMBL/GenBank/DDBJ whole genome shotgun (WGS) entry which is preliminary data.</text>
</comment>
<accession>A0A7J4IVV2</accession>
<protein>
    <submittedName>
        <fullName evidence="2">Type II toxin-antitoxin system HicB family antitoxin</fullName>
    </submittedName>
</protein>
<gene>
    <name evidence="2" type="ORF">HA237_00585</name>
</gene>
<evidence type="ECO:0000259" key="1">
    <source>
        <dbReference type="Pfam" id="PF15919"/>
    </source>
</evidence>